<dbReference type="Pfam" id="PF19061">
    <property type="entry name" value="DUF5757"/>
    <property type="match status" value="1"/>
</dbReference>
<dbReference type="InterPro" id="IPR043920">
    <property type="entry name" value="DUF5757"/>
</dbReference>
<dbReference type="EMBL" id="MN739513">
    <property type="protein sequence ID" value="QHT09556.1"/>
    <property type="molecule type" value="Genomic_DNA"/>
</dbReference>
<reference evidence="1" key="1">
    <citation type="journal article" date="2020" name="Nature">
        <title>Giant virus diversity and host interactions through global metagenomics.</title>
        <authorList>
            <person name="Schulz F."/>
            <person name="Roux S."/>
            <person name="Paez-Espino D."/>
            <person name="Jungbluth S."/>
            <person name="Walsh D.A."/>
            <person name="Denef V.J."/>
            <person name="McMahon K.D."/>
            <person name="Konstantinidis K.T."/>
            <person name="Eloe-Fadrosh E.A."/>
            <person name="Kyrpides N.C."/>
            <person name="Woyke T."/>
        </authorList>
    </citation>
    <scope>NUCLEOTIDE SEQUENCE</scope>
    <source>
        <strain evidence="1">GVMAG-M-3300023174-102</strain>
    </source>
</reference>
<dbReference type="AlphaFoldDB" id="A0A6C0CXJ3"/>
<proteinExistence type="predicted"/>
<evidence type="ECO:0000313" key="1">
    <source>
        <dbReference type="EMBL" id="QHT09556.1"/>
    </source>
</evidence>
<sequence>MLVNGKELKTYKLDTILSIINRIAVSLKTLPKYLYFKNGIPSINDINIEVEDLKETIKTITITDFRDLNIQDKLQQQNISFEDDIIPLFIVYNKNIENEIRQYPNQFKNTYLENLDISKNIIDIWERKTTIKTDLDKQIKKFIEDTDQQTKIIIEYDNIINIANIQENINFSTFQPETIKFNIIFKPIDNNIMEIFNRIKLNDKISFAKFNNFYKILKNFIPRVDWSTPVDFGIVLFKNSKNYNKDDDQILCTIDTENNNKIIANMTRDVTDTNNELFNNFLKVIDYTQDAVESVDELEVKGVFFIPNQKMNNYVFADLAMNNPLFSSLISINEHEKATKNKNNIYIYSNSDITGYITATLTQKTIEENDKLLKNFPNIFPVKSNYINIKINAKNIEAIKEFQKIITNLFYLYNQNYTEIVNFYKEYLKDSIEDSYIADIEDIKTKKHRLISGHTRKCTHVPAVISDKEAEKERQKGNIVIEFPKTPEEGKQYNYTCTNHTKSGHIYPYLLVSNSEIFPYLPCCSTRNQTEKEGSIFRHYYYGEDLIIKEGKQQNLIKTNKFVMPNKFGILPLNIDKMFQIIDTEKDYIFVRKGVVDTKNSFITCVAEALKQNVEDTDRLRLELATPEYAALCKQELFDHSISEIIDKIKDNTIYFSPHNFISLIETYFNCNIFIFTRNTINGEMSLPRYIKGYYKYERKEQCIFIFEHIGSESDNAKYPRCELICRWKETESTNIQYIFSYDSGISINVRNIFDQLRKTYTLNKPIKYTTFNININLNLKFNGQYIDTYGKTRLLQLVYNQKLVTLLTTPIPPLKTIELDTFAITKIDIKLALNLASRLKMIVSGQTVVNNNLKNIFGKIGNVKVIIPVIDHESINGIPIYKTDNVSYIDNTSNSALVTYNEYKKLARYITQYMLWLYSRFLFDKNETEMSLENISEFVNQYIIINSGFQYGTVDKIFSINSGLMANNRLVINSEEMLKRLIYVLRISFLRNKLKILAYHNTNTIDNYYTDLNDFDTYNFQVILEGIDSLSKWINERQTNFFLHSTIVFDYTDPYFFENSLIDNNIYLAQNFNNIEMALNKAKAWVKSDISSPRFTLYSYTNSNRIVKHNITGVQNNHNFKIIASKNSNKLVFTVLLSL</sequence>
<protein>
    <submittedName>
        <fullName evidence="1">Uncharacterized protein</fullName>
    </submittedName>
</protein>
<name>A0A6C0CXJ3_9ZZZZ</name>
<organism evidence="1">
    <name type="scientific">viral metagenome</name>
    <dbReference type="NCBI Taxonomy" id="1070528"/>
    <lineage>
        <taxon>unclassified sequences</taxon>
        <taxon>metagenomes</taxon>
        <taxon>organismal metagenomes</taxon>
    </lineage>
</organism>
<accession>A0A6C0CXJ3</accession>